<proteinExistence type="predicted"/>
<keyword evidence="1" id="KW-0472">Membrane</keyword>
<dbReference type="SUPFAM" id="SSF109640">
    <property type="entry name" value="KRAB domain (Kruppel-associated box)"/>
    <property type="match status" value="1"/>
</dbReference>
<dbReference type="CDD" id="cd07765">
    <property type="entry name" value="KRAB_A-box"/>
    <property type="match status" value="1"/>
</dbReference>
<reference evidence="3" key="2">
    <citation type="submission" date="2025-09" db="UniProtKB">
        <authorList>
            <consortium name="Ensembl"/>
        </authorList>
    </citation>
    <scope>IDENTIFICATION</scope>
</reference>
<dbReference type="SMART" id="SM00349">
    <property type="entry name" value="KRAB"/>
    <property type="match status" value="1"/>
</dbReference>
<evidence type="ECO:0000256" key="1">
    <source>
        <dbReference type="SAM" id="Phobius"/>
    </source>
</evidence>
<dbReference type="Proteomes" id="UP000694416">
    <property type="component" value="Unplaced"/>
</dbReference>
<evidence type="ECO:0000259" key="2">
    <source>
        <dbReference type="PROSITE" id="PS50805"/>
    </source>
</evidence>
<dbReference type="PANTHER" id="PTHR23232">
    <property type="entry name" value="KRAB DOMAIN C2H2 ZINC FINGER"/>
    <property type="match status" value="1"/>
</dbReference>
<sequence length="168" mass="18990">MSQYSVCLKELTLCCIKISSFHIMVSFEDVAVPLSQEEWDCLIPAQRGLYRDVMLETYGNLVSLGLQASKPDVISRLEQGDEPWTPHILRTQGSWSWRHKREGESAPTLCFCGRCCSFTHESLLCKLQTNLLLPSGLCFPPPFSILSSFLAVICPCYLSISKFVFYLP</sequence>
<dbReference type="Gene3D" id="6.10.140.140">
    <property type="match status" value="1"/>
</dbReference>
<dbReference type="Pfam" id="PF01352">
    <property type="entry name" value="KRAB"/>
    <property type="match status" value="1"/>
</dbReference>
<organism evidence="3 4">
    <name type="scientific">Piliocolobus tephrosceles</name>
    <name type="common">Ugandan red Colobus</name>
    <dbReference type="NCBI Taxonomy" id="591936"/>
    <lineage>
        <taxon>Eukaryota</taxon>
        <taxon>Metazoa</taxon>
        <taxon>Chordata</taxon>
        <taxon>Craniata</taxon>
        <taxon>Vertebrata</taxon>
        <taxon>Euteleostomi</taxon>
        <taxon>Mammalia</taxon>
        <taxon>Eutheria</taxon>
        <taxon>Euarchontoglires</taxon>
        <taxon>Primates</taxon>
        <taxon>Haplorrhini</taxon>
        <taxon>Catarrhini</taxon>
        <taxon>Cercopithecidae</taxon>
        <taxon>Colobinae</taxon>
        <taxon>Piliocolobus</taxon>
    </lineage>
</organism>
<dbReference type="Ensembl" id="ENSPTET00000017579.1">
    <property type="protein sequence ID" value="ENSPTEP00000011643.1"/>
    <property type="gene ID" value="ENSPTEG00000013119.1"/>
</dbReference>
<dbReference type="InterPro" id="IPR050169">
    <property type="entry name" value="Krueppel_C2H2_ZnF"/>
</dbReference>
<dbReference type="PROSITE" id="PS50805">
    <property type="entry name" value="KRAB"/>
    <property type="match status" value="1"/>
</dbReference>
<evidence type="ECO:0000313" key="4">
    <source>
        <dbReference type="Proteomes" id="UP000694416"/>
    </source>
</evidence>
<dbReference type="InterPro" id="IPR036051">
    <property type="entry name" value="KRAB_dom_sf"/>
</dbReference>
<feature type="domain" description="KRAB" evidence="2">
    <location>
        <begin position="25"/>
        <end position="96"/>
    </location>
</feature>
<protein>
    <recommendedName>
        <fullName evidence="2">KRAB domain-containing protein</fullName>
    </recommendedName>
</protein>
<keyword evidence="1" id="KW-0812">Transmembrane</keyword>
<keyword evidence="4" id="KW-1185">Reference proteome</keyword>
<name>A0A8C9GXM2_9PRIM</name>
<dbReference type="InterPro" id="IPR001909">
    <property type="entry name" value="KRAB"/>
</dbReference>
<evidence type="ECO:0000313" key="3">
    <source>
        <dbReference type="Ensembl" id="ENSPTEP00000011643.1"/>
    </source>
</evidence>
<dbReference type="AlphaFoldDB" id="A0A8C9GXM2"/>
<dbReference type="GO" id="GO:0006355">
    <property type="term" value="P:regulation of DNA-templated transcription"/>
    <property type="evidence" value="ECO:0007669"/>
    <property type="project" value="InterPro"/>
</dbReference>
<dbReference type="PANTHER" id="PTHR23232:SF163">
    <property type="entry name" value="ZINC FINGER PROTEIN 589"/>
    <property type="match status" value="1"/>
</dbReference>
<accession>A0A8C9GXM2</accession>
<feature type="transmembrane region" description="Helical" evidence="1">
    <location>
        <begin position="143"/>
        <end position="167"/>
    </location>
</feature>
<keyword evidence="1" id="KW-1133">Transmembrane helix</keyword>
<reference evidence="3" key="1">
    <citation type="submission" date="2025-08" db="UniProtKB">
        <authorList>
            <consortium name="Ensembl"/>
        </authorList>
    </citation>
    <scope>IDENTIFICATION</scope>
</reference>